<evidence type="ECO:0000256" key="4">
    <source>
        <dbReference type="ARBA" id="ARBA00022692"/>
    </source>
</evidence>
<keyword evidence="6 7" id="KW-0472">Membrane</keyword>
<feature type="transmembrane region" description="Helical" evidence="7">
    <location>
        <begin position="225"/>
        <end position="250"/>
    </location>
</feature>
<evidence type="ECO:0000256" key="5">
    <source>
        <dbReference type="ARBA" id="ARBA00022989"/>
    </source>
</evidence>
<feature type="transmembrane region" description="Helical" evidence="7">
    <location>
        <begin position="22"/>
        <end position="46"/>
    </location>
</feature>
<keyword evidence="5 7" id="KW-1133">Transmembrane helix</keyword>
<evidence type="ECO:0000256" key="1">
    <source>
        <dbReference type="ARBA" id="ARBA00004651"/>
    </source>
</evidence>
<dbReference type="RefSeq" id="WP_127188169.1">
    <property type="nucleotide sequence ID" value="NZ_RZNJ01000002.1"/>
</dbReference>
<dbReference type="GO" id="GO:0022857">
    <property type="term" value="F:transmembrane transporter activity"/>
    <property type="evidence" value="ECO:0007669"/>
    <property type="project" value="InterPro"/>
</dbReference>
<protein>
    <submittedName>
        <fullName evidence="9">MFS transporter</fullName>
    </submittedName>
</protein>
<dbReference type="SUPFAM" id="SSF103473">
    <property type="entry name" value="MFS general substrate transporter"/>
    <property type="match status" value="1"/>
</dbReference>
<evidence type="ECO:0000256" key="3">
    <source>
        <dbReference type="ARBA" id="ARBA00022475"/>
    </source>
</evidence>
<feature type="transmembrane region" description="Helical" evidence="7">
    <location>
        <begin position="85"/>
        <end position="105"/>
    </location>
</feature>
<comment type="subcellular location">
    <subcellularLocation>
        <location evidence="1">Cell membrane</location>
        <topology evidence="1">Multi-pass membrane protein</topology>
    </subcellularLocation>
</comment>
<dbReference type="PROSITE" id="PS50850">
    <property type="entry name" value="MFS"/>
    <property type="match status" value="1"/>
</dbReference>
<dbReference type="EMBL" id="RZNJ01000002">
    <property type="protein sequence ID" value="RUT33215.1"/>
    <property type="molecule type" value="Genomic_DNA"/>
</dbReference>
<keyword evidence="4 7" id="KW-0812">Transmembrane</keyword>
<dbReference type="Gene3D" id="1.20.1250.20">
    <property type="entry name" value="MFS general substrate transporter like domains"/>
    <property type="match status" value="1"/>
</dbReference>
<organism evidence="9 10">
    <name type="scientific">Arsenicitalea aurantiaca</name>
    <dbReference type="NCBI Taxonomy" id="1783274"/>
    <lineage>
        <taxon>Bacteria</taxon>
        <taxon>Pseudomonadati</taxon>
        <taxon>Pseudomonadota</taxon>
        <taxon>Alphaproteobacteria</taxon>
        <taxon>Hyphomicrobiales</taxon>
        <taxon>Devosiaceae</taxon>
        <taxon>Arsenicitalea</taxon>
    </lineage>
</organism>
<gene>
    <name evidence="9" type="ORF">EMQ25_08225</name>
</gene>
<sequence>MTLPADGESPSRLALHYRGFRFFAAATLATTFGVQIISVSVGWQIWEETGNALFLGLVGLAQYLPALSMVLLTGLVADRFSRRRVMAICLFIEAICALGLLFIAINEGIGVLPIFGALVVLGLARAFMGPASDSLAPNLVPPEALANAISINASAWQLAAIAGPMTGGLLYGLGGPVAYGTAAILICVSLTCVLFIPRPPQPRDTQATSLTTMLAGFRYIRDNRIVFGAISLDLFAVLLGGATALMPIYASDILEAGPLGLGLLRAAPGIGAIGMALWLAKFPIRTGAGHKLFFFVALFGLATIIFGFSWSVWMAVPALVVMGAADMVSVAIRETIMQLWTPDEVRGRVSAVNRVFIGASNELGEFRAGVMAFWLGAIAAVTIGGAGTMGVAALWAKMFPELRRIQNLDRKMV</sequence>
<feature type="transmembrane region" description="Helical" evidence="7">
    <location>
        <begin position="371"/>
        <end position="396"/>
    </location>
</feature>
<dbReference type="PANTHER" id="PTHR23513">
    <property type="entry name" value="INTEGRAL MEMBRANE EFFLUX PROTEIN-RELATED"/>
    <property type="match status" value="1"/>
</dbReference>
<comment type="caution">
    <text evidence="9">The sequence shown here is derived from an EMBL/GenBank/DDBJ whole genome shotgun (WGS) entry which is preliminary data.</text>
</comment>
<evidence type="ECO:0000256" key="2">
    <source>
        <dbReference type="ARBA" id="ARBA00022448"/>
    </source>
</evidence>
<dbReference type="Proteomes" id="UP000281547">
    <property type="component" value="Unassembled WGS sequence"/>
</dbReference>
<dbReference type="InterPro" id="IPR036259">
    <property type="entry name" value="MFS_trans_sf"/>
</dbReference>
<keyword evidence="2" id="KW-0813">Transport</keyword>
<feature type="transmembrane region" description="Helical" evidence="7">
    <location>
        <begin position="262"/>
        <end position="280"/>
    </location>
</feature>
<dbReference type="CDD" id="cd06173">
    <property type="entry name" value="MFS_MefA_like"/>
    <property type="match status" value="1"/>
</dbReference>
<evidence type="ECO:0000313" key="10">
    <source>
        <dbReference type="Proteomes" id="UP000281547"/>
    </source>
</evidence>
<dbReference type="AlphaFoldDB" id="A0A433XGK4"/>
<dbReference type="GO" id="GO:0005886">
    <property type="term" value="C:plasma membrane"/>
    <property type="evidence" value="ECO:0007669"/>
    <property type="project" value="UniProtKB-SubCell"/>
</dbReference>
<dbReference type="OrthoDB" id="7283966at2"/>
<name>A0A433XGK4_9HYPH</name>
<feature type="transmembrane region" description="Helical" evidence="7">
    <location>
        <begin position="292"/>
        <end position="313"/>
    </location>
</feature>
<evidence type="ECO:0000256" key="6">
    <source>
        <dbReference type="ARBA" id="ARBA00023136"/>
    </source>
</evidence>
<proteinExistence type="predicted"/>
<dbReference type="InterPro" id="IPR010290">
    <property type="entry name" value="TM_effector"/>
</dbReference>
<keyword evidence="3" id="KW-1003">Cell membrane</keyword>
<feature type="transmembrane region" description="Helical" evidence="7">
    <location>
        <begin position="177"/>
        <end position="196"/>
    </location>
</feature>
<keyword evidence="10" id="KW-1185">Reference proteome</keyword>
<feature type="domain" description="Major facilitator superfamily (MFS) profile" evidence="8">
    <location>
        <begin position="1"/>
        <end position="404"/>
    </location>
</feature>
<dbReference type="PANTHER" id="PTHR23513:SF9">
    <property type="entry name" value="ENTEROBACTIN EXPORTER ENTS"/>
    <property type="match status" value="1"/>
</dbReference>
<dbReference type="Pfam" id="PF05977">
    <property type="entry name" value="MFS_3"/>
    <property type="match status" value="1"/>
</dbReference>
<evidence type="ECO:0000256" key="7">
    <source>
        <dbReference type="SAM" id="Phobius"/>
    </source>
</evidence>
<feature type="transmembrane region" description="Helical" evidence="7">
    <location>
        <begin position="111"/>
        <end position="128"/>
    </location>
</feature>
<evidence type="ECO:0000313" key="9">
    <source>
        <dbReference type="EMBL" id="RUT33215.1"/>
    </source>
</evidence>
<evidence type="ECO:0000259" key="8">
    <source>
        <dbReference type="PROSITE" id="PS50850"/>
    </source>
</evidence>
<accession>A0A433XGK4</accession>
<reference evidence="9 10" key="1">
    <citation type="journal article" date="2016" name="Int. J. Syst. Evol. Microbiol.">
        <title>Arsenicitalea aurantiaca gen. nov., sp. nov., a new member of the family Hyphomicrobiaceae, isolated from high-arsenic sediment.</title>
        <authorList>
            <person name="Mu Y."/>
            <person name="Zhou L."/>
            <person name="Zeng X.C."/>
            <person name="Liu L."/>
            <person name="Pan Y."/>
            <person name="Chen X."/>
            <person name="Wang J."/>
            <person name="Li S."/>
            <person name="Li W.J."/>
            <person name="Wang Y."/>
        </authorList>
    </citation>
    <scope>NUCLEOTIDE SEQUENCE [LARGE SCALE GENOMIC DNA]</scope>
    <source>
        <strain evidence="9 10">42-50</strain>
    </source>
</reference>
<feature type="transmembrane region" description="Helical" evidence="7">
    <location>
        <begin position="52"/>
        <end position="73"/>
    </location>
</feature>
<dbReference type="InterPro" id="IPR020846">
    <property type="entry name" value="MFS_dom"/>
</dbReference>